<dbReference type="Gene3D" id="3.20.10.10">
    <property type="entry name" value="D-amino Acid Aminotransferase, subunit A, domain 2"/>
    <property type="match status" value="1"/>
</dbReference>
<dbReference type="GO" id="GO:0004084">
    <property type="term" value="F:branched-chain-amino-acid transaminase activity"/>
    <property type="evidence" value="ECO:0007669"/>
    <property type="project" value="UniProtKB-EC"/>
</dbReference>
<gene>
    <name evidence="12" type="ORF">NOG11_07255</name>
</gene>
<comment type="catalytic activity">
    <reaction evidence="9">
        <text>L-valine + 2-oxoglutarate = 3-methyl-2-oxobutanoate + L-glutamate</text>
        <dbReference type="Rhea" id="RHEA:24813"/>
        <dbReference type="ChEBI" id="CHEBI:11851"/>
        <dbReference type="ChEBI" id="CHEBI:16810"/>
        <dbReference type="ChEBI" id="CHEBI:29985"/>
        <dbReference type="ChEBI" id="CHEBI:57762"/>
        <dbReference type="EC" id="2.6.1.42"/>
    </reaction>
</comment>
<comment type="catalytic activity">
    <reaction evidence="11">
        <text>L-leucine + 2-oxoglutarate = 4-methyl-2-oxopentanoate + L-glutamate</text>
        <dbReference type="Rhea" id="RHEA:18321"/>
        <dbReference type="ChEBI" id="CHEBI:16810"/>
        <dbReference type="ChEBI" id="CHEBI:17865"/>
        <dbReference type="ChEBI" id="CHEBI:29985"/>
        <dbReference type="ChEBI" id="CHEBI:57427"/>
        <dbReference type="EC" id="2.6.1.42"/>
    </reaction>
</comment>
<dbReference type="RefSeq" id="WP_256619055.1">
    <property type="nucleotide sequence ID" value="NZ_JANIBC010000004.1"/>
</dbReference>
<sequence length="251" mass="27074">MIAEDDRGFLLADGVFDTLRVEDGRPLLLERHRQRLRRALTFFGMEEACEPASAAMEKALSELEGQTGSLRTTISRGSGPRGLRPPSPCAPVVLTRFAPSGPRPTTPATAALSNWRRSTDAPSSRYKTLAYTDNVLALAKAPEADDVVMLNSEGRPACTAMANFYALTGEGWITPPTSEGCLDGIVREVLLERGAVREAPIEPDDLRRYPLARSNSLVGVQRLRLEGGAEPDLAAAARLTAILEEAETEGT</sequence>
<keyword evidence="13" id="KW-1185">Reference proteome</keyword>
<dbReference type="Pfam" id="PF01063">
    <property type="entry name" value="Aminotran_4"/>
    <property type="match status" value="1"/>
</dbReference>
<evidence type="ECO:0000256" key="11">
    <source>
        <dbReference type="ARBA" id="ARBA00049229"/>
    </source>
</evidence>
<dbReference type="InterPro" id="IPR001544">
    <property type="entry name" value="Aminotrans_IV"/>
</dbReference>
<evidence type="ECO:0000256" key="1">
    <source>
        <dbReference type="ARBA" id="ARBA00003109"/>
    </source>
</evidence>
<evidence type="ECO:0000256" key="7">
    <source>
        <dbReference type="ARBA" id="ARBA00014472"/>
    </source>
</evidence>
<comment type="caution">
    <text evidence="12">The sequence shown here is derived from an EMBL/GenBank/DDBJ whole genome shotgun (WGS) entry which is preliminary data.</text>
</comment>
<dbReference type="CDD" id="cd00449">
    <property type="entry name" value="PLPDE_IV"/>
    <property type="match status" value="1"/>
</dbReference>
<dbReference type="InterPro" id="IPR043131">
    <property type="entry name" value="BCAT-like_N"/>
</dbReference>
<evidence type="ECO:0000256" key="8">
    <source>
        <dbReference type="ARBA" id="ARBA00023304"/>
    </source>
</evidence>
<dbReference type="PANTHER" id="PTHR42743">
    <property type="entry name" value="AMINO-ACID AMINOTRANSFERASE"/>
    <property type="match status" value="1"/>
</dbReference>
<dbReference type="EMBL" id="JANIBC010000004">
    <property type="protein sequence ID" value="MCQ8185188.1"/>
    <property type="molecule type" value="Genomic_DNA"/>
</dbReference>
<keyword evidence="12" id="KW-0808">Transferase</keyword>
<dbReference type="AlphaFoldDB" id="A0A9X2L935"/>
<evidence type="ECO:0000256" key="5">
    <source>
        <dbReference type="ARBA" id="ARBA00009320"/>
    </source>
</evidence>
<keyword evidence="8" id="KW-0028">Amino-acid biosynthesis</keyword>
<keyword evidence="12" id="KW-0032">Aminotransferase</keyword>
<reference evidence="12" key="1">
    <citation type="submission" date="2022-07" db="EMBL/GenBank/DDBJ databases">
        <title>Parvularcula maris sp. nov., an algicidal bacterium isolated from seawater.</title>
        <authorList>
            <person name="Li F."/>
        </authorList>
    </citation>
    <scope>NUCLEOTIDE SEQUENCE</scope>
    <source>
        <strain evidence="12">BGMRC 0090</strain>
    </source>
</reference>
<comment type="similarity">
    <text evidence="5">Belongs to the class-IV pyridoxal-phosphate-dependent aminotransferase family.</text>
</comment>
<dbReference type="InterPro" id="IPR036038">
    <property type="entry name" value="Aminotransferase-like"/>
</dbReference>
<comment type="catalytic activity">
    <reaction evidence="10">
        <text>L-isoleucine + 2-oxoglutarate = (S)-3-methyl-2-oxopentanoate + L-glutamate</text>
        <dbReference type="Rhea" id="RHEA:24801"/>
        <dbReference type="ChEBI" id="CHEBI:16810"/>
        <dbReference type="ChEBI" id="CHEBI:29985"/>
        <dbReference type="ChEBI" id="CHEBI:35146"/>
        <dbReference type="ChEBI" id="CHEBI:58045"/>
        <dbReference type="EC" id="2.6.1.42"/>
    </reaction>
</comment>
<accession>A0A9X2L935</accession>
<comment type="function">
    <text evidence="1">Acts on leucine, isoleucine and valine.</text>
</comment>
<organism evidence="12 13">
    <name type="scientific">Parvularcula maris</name>
    <dbReference type="NCBI Taxonomy" id="2965077"/>
    <lineage>
        <taxon>Bacteria</taxon>
        <taxon>Pseudomonadati</taxon>
        <taxon>Pseudomonadota</taxon>
        <taxon>Alphaproteobacteria</taxon>
        <taxon>Parvularculales</taxon>
        <taxon>Parvularculaceae</taxon>
        <taxon>Parvularcula</taxon>
    </lineage>
</organism>
<comment type="pathway">
    <text evidence="4">Amino-acid biosynthesis; L-leucine biosynthesis; L-leucine from 3-methyl-2-oxobutanoate: step 4/4.</text>
</comment>
<evidence type="ECO:0000313" key="12">
    <source>
        <dbReference type="EMBL" id="MCQ8185188.1"/>
    </source>
</evidence>
<proteinExistence type="inferred from homology"/>
<keyword evidence="8" id="KW-0100">Branched-chain amino acid biosynthesis</keyword>
<evidence type="ECO:0000313" key="13">
    <source>
        <dbReference type="Proteomes" id="UP001142610"/>
    </source>
</evidence>
<dbReference type="InterPro" id="IPR050571">
    <property type="entry name" value="Class-IV_PLP-Dep_Aminotrnsfr"/>
</dbReference>
<dbReference type="Proteomes" id="UP001142610">
    <property type="component" value="Unassembled WGS sequence"/>
</dbReference>
<comment type="pathway">
    <text evidence="3">Amino-acid biosynthesis; L-valine biosynthesis; L-valine from pyruvate: step 4/4.</text>
</comment>
<dbReference type="EC" id="2.6.1.42" evidence="6"/>
<protein>
    <recommendedName>
        <fullName evidence="7">Probable branched-chain-amino-acid aminotransferase</fullName>
        <ecNumber evidence="6">2.6.1.42</ecNumber>
    </recommendedName>
</protein>
<dbReference type="PANTHER" id="PTHR42743:SF11">
    <property type="entry name" value="AMINODEOXYCHORISMATE LYASE"/>
    <property type="match status" value="1"/>
</dbReference>
<name>A0A9X2L935_9PROT</name>
<dbReference type="SUPFAM" id="SSF56752">
    <property type="entry name" value="D-aminoacid aminotransferase-like PLP-dependent enzymes"/>
    <property type="match status" value="1"/>
</dbReference>
<evidence type="ECO:0000256" key="10">
    <source>
        <dbReference type="ARBA" id="ARBA00048798"/>
    </source>
</evidence>
<evidence type="ECO:0000256" key="3">
    <source>
        <dbReference type="ARBA" id="ARBA00004931"/>
    </source>
</evidence>
<dbReference type="GO" id="GO:0009082">
    <property type="term" value="P:branched-chain amino acid biosynthetic process"/>
    <property type="evidence" value="ECO:0007669"/>
    <property type="project" value="UniProtKB-KW"/>
</dbReference>
<dbReference type="InterPro" id="IPR043132">
    <property type="entry name" value="BCAT-like_C"/>
</dbReference>
<comment type="pathway">
    <text evidence="2">Amino-acid biosynthesis; L-isoleucine biosynthesis; L-isoleucine from 2-oxobutanoate: step 4/4.</text>
</comment>
<evidence type="ECO:0000256" key="9">
    <source>
        <dbReference type="ARBA" id="ARBA00048212"/>
    </source>
</evidence>
<dbReference type="Gene3D" id="3.30.470.10">
    <property type="match status" value="1"/>
</dbReference>
<evidence type="ECO:0000256" key="4">
    <source>
        <dbReference type="ARBA" id="ARBA00005072"/>
    </source>
</evidence>
<evidence type="ECO:0000256" key="6">
    <source>
        <dbReference type="ARBA" id="ARBA00013053"/>
    </source>
</evidence>
<evidence type="ECO:0000256" key="2">
    <source>
        <dbReference type="ARBA" id="ARBA00004824"/>
    </source>
</evidence>